<evidence type="ECO:0008006" key="3">
    <source>
        <dbReference type="Google" id="ProtNLM"/>
    </source>
</evidence>
<dbReference type="EMBL" id="SNRW01002212">
    <property type="protein sequence ID" value="KAA6393502.1"/>
    <property type="molecule type" value="Genomic_DNA"/>
</dbReference>
<comment type="caution">
    <text evidence="1">The sequence shown here is derived from an EMBL/GenBank/DDBJ whole genome shotgun (WGS) entry which is preliminary data.</text>
</comment>
<sequence length="494" mass="54285">MREWNGGFIRCDGGKSVTLRDCLFNGGGIIIHNTDGILNIQSDEFIGDGLNVPIDPFIFATKGSVNIYNSLFKKGSFKGDRSGCIVCCGTVTQCTIESCEFIENKFNIGSAAVQIMTPNCILLMHNETSNKRTTFSGLNAKNPLTGQFIKTFSSKVSISCTDFIDSTFSGQGNAVTINEKQASEINLIWCNFTNLRTNSGDQISSCIHSILSSENGFLFNAEYCTFSDCRYNGLSQVIGNAITIQSQSSDRSAVRTIRFTECIITNNRGNGYGGAIVVDVGSKCTINVIDSYFSENYGIKANDIFIQSTNINQEINLNNFKNSHSDSIIPHIKIAKGQKESKLNLTHFEGSFYVSNKTVTGTRDGSRNKPYLLIQNSITKLNYTSKPVNIPRSIFILDNIWDETLQSLSLIQPLIIKSGLGDDQNGDRQKVTWITTSQINQAIYLINGDLTLDSIQFNFSIVSGSVRPINEHIWVDGNSALTVISCIFNGLGVD</sequence>
<proteinExistence type="predicted"/>
<evidence type="ECO:0000313" key="1">
    <source>
        <dbReference type="EMBL" id="KAA6393502.1"/>
    </source>
</evidence>
<dbReference type="Proteomes" id="UP000324800">
    <property type="component" value="Unassembled WGS sequence"/>
</dbReference>
<name>A0A5J4WG52_9EUKA</name>
<accession>A0A5J4WG52</accession>
<dbReference type="AlphaFoldDB" id="A0A5J4WG52"/>
<reference evidence="1 2" key="1">
    <citation type="submission" date="2019-03" db="EMBL/GenBank/DDBJ databases">
        <title>Single cell metagenomics reveals metabolic interactions within the superorganism composed of flagellate Streblomastix strix and complex community of Bacteroidetes bacteria on its surface.</title>
        <authorList>
            <person name="Treitli S.C."/>
            <person name="Kolisko M."/>
            <person name="Husnik F."/>
            <person name="Keeling P."/>
            <person name="Hampl V."/>
        </authorList>
    </citation>
    <scope>NUCLEOTIDE SEQUENCE [LARGE SCALE GENOMIC DNA]</scope>
    <source>
        <strain evidence="1">ST1C</strain>
    </source>
</reference>
<organism evidence="1 2">
    <name type="scientific">Streblomastix strix</name>
    <dbReference type="NCBI Taxonomy" id="222440"/>
    <lineage>
        <taxon>Eukaryota</taxon>
        <taxon>Metamonada</taxon>
        <taxon>Preaxostyla</taxon>
        <taxon>Oxymonadida</taxon>
        <taxon>Streblomastigidae</taxon>
        <taxon>Streblomastix</taxon>
    </lineage>
</organism>
<gene>
    <name evidence="1" type="ORF">EZS28_010974</name>
</gene>
<protein>
    <recommendedName>
        <fullName evidence="3">Right handed beta helix domain-containing protein</fullName>
    </recommendedName>
</protein>
<evidence type="ECO:0000313" key="2">
    <source>
        <dbReference type="Proteomes" id="UP000324800"/>
    </source>
</evidence>